<feature type="compositionally biased region" description="Polar residues" evidence="2">
    <location>
        <begin position="182"/>
        <end position="192"/>
    </location>
</feature>
<evidence type="ECO:0000256" key="2">
    <source>
        <dbReference type="SAM" id="MobiDB-lite"/>
    </source>
</evidence>
<organism evidence="4 5">
    <name type="scientific">Polypedilum vanderplanki</name>
    <name type="common">Sleeping chironomid midge</name>
    <dbReference type="NCBI Taxonomy" id="319348"/>
    <lineage>
        <taxon>Eukaryota</taxon>
        <taxon>Metazoa</taxon>
        <taxon>Ecdysozoa</taxon>
        <taxon>Arthropoda</taxon>
        <taxon>Hexapoda</taxon>
        <taxon>Insecta</taxon>
        <taxon>Pterygota</taxon>
        <taxon>Neoptera</taxon>
        <taxon>Endopterygota</taxon>
        <taxon>Diptera</taxon>
        <taxon>Nematocera</taxon>
        <taxon>Chironomoidea</taxon>
        <taxon>Chironomidae</taxon>
        <taxon>Chironominae</taxon>
        <taxon>Polypedilum</taxon>
        <taxon>Polypedilum</taxon>
    </lineage>
</organism>
<feature type="domain" description="C3H1-type" evidence="3">
    <location>
        <begin position="304"/>
        <end position="330"/>
    </location>
</feature>
<name>A0A9J6C2G5_POLVA</name>
<feature type="domain" description="C3H1-type" evidence="3">
    <location>
        <begin position="360"/>
        <end position="387"/>
    </location>
</feature>
<protein>
    <recommendedName>
        <fullName evidence="3">C3H1-type domain-containing protein</fullName>
    </recommendedName>
</protein>
<dbReference type="EMBL" id="JADBJN010000002">
    <property type="protein sequence ID" value="KAG5676369.1"/>
    <property type="molecule type" value="Genomic_DNA"/>
</dbReference>
<proteinExistence type="predicted"/>
<keyword evidence="1" id="KW-0862">Zinc</keyword>
<keyword evidence="5" id="KW-1185">Reference proteome</keyword>
<evidence type="ECO:0000256" key="1">
    <source>
        <dbReference type="PROSITE-ProRule" id="PRU00723"/>
    </source>
</evidence>
<keyword evidence="1" id="KW-0479">Metal-binding</keyword>
<sequence length="454" mass="51530">MENQKSSTIFINPKFKNAYINPNFLKNSSATQIHLNPRFIQNQQIPNAQVINQPSIVKSEISTVKNNAIIKNTKRSLIRAPVKVESDENSQILKVKPTKDIPTKLNLIKISNTKLVNASHLMKYQQKENEVIKNITESLIKSKKKLKAESVYKIDRRKAGAGSIQKKKSNTKNGLSPKKFSKQASIRTKSYSNPQNTKLLSIRGQKFILDRSGKTLFRKRDSNSSITLPSSANKGKSLMRTLSNEQDKSQRVRNHLTLAKTKSISVLQRTTSSLKTTNVICPIYRRIGKCLAYAKGKCSKIHDPRYVIVCPRFIKGLCNNEKCLLSHNANLHKMPVCKYYLQGTCLKNNDECLYLHKKVSDGTKLCSEFLKGYCPLADKCTLLHDHIESDRRKYSVIMKKKNEVKEKVEIQPISDSQKAADSRYFVDATPSPTVQQNIPKFTKTAPILPHFIKL</sequence>
<feature type="zinc finger region" description="C3H1-type" evidence="1">
    <location>
        <begin position="304"/>
        <end position="330"/>
    </location>
</feature>
<keyword evidence="1" id="KW-0863">Zinc-finger</keyword>
<dbReference type="GO" id="GO:0008270">
    <property type="term" value="F:zinc ion binding"/>
    <property type="evidence" value="ECO:0007669"/>
    <property type="project" value="UniProtKB-KW"/>
</dbReference>
<accession>A0A9J6C2G5</accession>
<feature type="region of interest" description="Disordered" evidence="2">
    <location>
        <begin position="159"/>
        <end position="192"/>
    </location>
</feature>
<dbReference type="Gene3D" id="4.10.1000.10">
    <property type="entry name" value="Zinc finger, CCCH-type"/>
    <property type="match status" value="1"/>
</dbReference>
<dbReference type="SMART" id="SM00356">
    <property type="entry name" value="ZnF_C3H1"/>
    <property type="match status" value="4"/>
</dbReference>
<dbReference type="OrthoDB" id="3247158at2759"/>
<evidence type="ECO:0000313" key="4">
    <source>
        <dbReference type="EMBL" id="KAG5676369.1"/>
    </source>
</evidence>
<dbReference type="PROSITE" id="PS50103">
    <property type="entry name" value="ZF_C3H1"/>
    <property type="match status" value="3"/>
</dbReference>
<feature type="domain" description="C3H1-type" evidence="3">
    <location>
        <begin position="331"/>
        <end position="359"/>
    </location>
</feature>
<dbReference type="InterPro" id="IPR000571">
    <property type="entry name" value="Znf_CCCH"/>
</dbReference>
<feature type="zinc finger region" description="C3H1-type" evidence="1">
    <location>
        <begin position="360"/>
        <end position="387"/>
    </location>
</feature>
<dbReference type="PANTHER" id="PTHR46156">
    <property type="entry name" value="CCCH ZINGC FINGER"/>
    <property type="match status" value="1"/>
</dbReference>
<dbReference type="GO" id="GO:0005634">
    <property type="term" value="C:nucleus"/>
    <property type="evidence" value="ECO:0007669"/>
    <property type="project" value="TreeGrafter"/>
</dbReference>
<dbReference type="AlphaFoldDB" id="A0A9J6C2G5"/>
<comment type="caution">
    <text evidence="4">The sequence shown here is derived from an EMBL/GenBank/DDBJ whole genome shotgun (WGS) entry which is preliminary data.</text>
</comment>
<feature type="zinc finger region" description="C3H1-type" evidence="1">
    <location>
        <begin position="331"/>
        <end position="359"/>
    </location>
</feature>
<reference evidence="4" key="1">
    <citation type="submission" date="2021-03" db="EMBL/GenBank/DDBJ databases">
        <title>Chromosome level genome of the anhydrobiotic midge Polypedilum vanderplanki.</title>
        <authorList>
            <person name="Yoshida Y."/>
            <person name="Kikawada T."/>
            <person name="Gusev O."/>
        </authorList>
    </citation>
    <scope>NUCLEOTIDE SEQUENCE</scope>
    <source>
        <strain evidence="4">NIAS01</strain>
        <tissue evidence="4">Whole body or cell culture</tissue>
    </source>
</reference>
<evidence type="ECO:0000259" key="3">
    <source>
        <dbReference type="PROSITE" id="PS50103"/>
    </source>
</evidence>
<evidence type="ECO:0000313" key="5">
    <source>
        <dbReference type="Proteomes" id="UP001107558"/>
    </source>
</evidence>
<gene>
    <name evidence="4" type="ORF">PVAND_006210</name>
</gene>
<dbReference type="PANTHER" id="PTHR46156:SF1">
    <property type="entry name" value="ZINC FINGER CCCH DOMAIN-CONTAINING PROTEIN 3"/>
    <property type="match status" value="1"/>
</dbReference>
<dbReference type="Proteomes" id="UP001107558">
    <property type="component" value="Chromosome 2"/>
</dbReference>